<dbReference type="InterPro" id="IPR041561">
    <property type="entry name" value="PglD_N"/>
</dbReference>
<dbReference type="CDD" id="cd03360">
    <property type="entry name" value="LbH_AT_putative"/>
    <property type="match status" value="1"/>
</dbReference>
<dbReference type="NCBIfam" id="TIGR03570">
    <property type="entry name" value="NeuD_NnaD"/>
    <property type="match status" value="1"/>
</dbReference>
<evidence type="ECO:0000256" key="2">
    <source>
        <dbReference type="PIRSR" id="PIRSR620019-2"/>
    </source>
</evidence>
<accession>A0A1E5G1N0</accession>
<dbReference type="InterPro" id="IPR011004">
    <property type="entry name" value="Trimer_LpxA-like_sf"/>
</dbReference>
<dbReference type="PANTHER" id="PTHR43300:SF7">
    <property type="entry name" value="UDP-N-ACETYLBACILLOSAMINE N-ACETYLTRANSFERASE"/>
    <property type="match status" value="1"/>
</dbReference>
<feature type="binding site" evidence="2">
    <location>
        <position position="165"/>
    </location>
    <ligand>
        <name>acetyl-CoA</name>
        <dbReference type="ChEBI" id="CHEBI:57288"/>
    </ligand>
</feature>
<evidence type="ECO:0000259" key="3">
    <source>
        <dbReference type="Pfam" id="PF17836"/>
    </source>
</evidence>
<feature type="binding site" evidence="2">
    <location>
        <position position="68"/>
    </location>
    <ligand>
        <name>substrate</name>
    </ligand>
</feature>
<dbReference type="InterPro" id="IPR001451">
    <property type="entry name" value="Hexapep"/>
</dbReference>
<dbReference type="Gene3D" id="2.160.10.10">
    <property type="entry name" value="Hexapeptide repeat proteins"/>
    <property type="match status" value="1"/>
</dbReference>
<feature type="site" description="Increases basicity of active site His" evidence="1">
    <location>
        <position position="136"/>
    </location>
</feature>
<dbReference type="Pfam" id="PF17836">
    <property type="entry name" value="PglD_N"/>
    <property type="match status" value="1"/>
</dbReference>
<keyword evidence="5" id="KW-1185">Reference proteome</keyword>
<reference evidence="4 5" key="1">
    <citation type="submission" date="2016-09" db="EMBL/GenBank/DDBJ databases">
        <title>Draft genome sequence for the type strain of Desulfuribacillus alkaliarsenatis AHT28, an obligately anaerobic, sulfidogenic bacterium isolated from Russian soda lake sediments.</title>
        <authorList>
            <person name="Abin C.A."/>
            <person name="Hollibaugh J.T."/>
        </authorList>
    </citation>
    <scope>NUCLEOTIDE SEQUENCE [LARGE SCALE GENOMIC DNA]</scope>
    <source>
        <strain evidence="4 5">AHT28</strain>
    </source>
</reference>
<evidence type="ECO:0000313" key="5">
    <source>
        <dbReference type="Proteomes" id="UP000094296"/>
    </source>
</evidence>
<name>A0A1E5G1N0_9FIRM</name>
<dbReference type="Proteomes" id="UP000094296">
    <property type="component" value="Unassembled WGS sequence"/>
</dbReference>
<dbReference type="RefSeq" id="WP_069643400.1">
    <property type="nucleotide sequence ID" value="NZ_MIJE01000030.1"/>
</dbReference>
<dbReference type="InterPro" id="IPR050179">
    <property type="entry name" value="Trans_hexapeptide_repeat"/>
</dbReference>
<proteinExistence type="predicted"/>
<protein>
    <recommendedName>
        <fullName evidence="3">PglD N-terminal domain-containing protein</fullName>
    </recommendedName>
</protein>
<dbReference type="EMBL" id="MIJE01000030">
    <property type="protein sequence ID" value="OEF96817.1"/>
    <property type="molecule type" value="Genomic_DNA"/>
</dbReference>
<evidence type="ECO:0000313" key="4">
    <source>
        <dbReference type="EMBL" id="OEF96817.1"/>
    </source>
</evidence>
<evidence type="ECO:0000256" key="1">
    <source>
        <dbReference type="PIRSR" id="PIRSR620019-1"/>
    </source>
</evidence>
<dbReference type="STRING" id="766136.BHF68_07080"/>
<dbReference type="AlphaFoldDB" id="A0A1E5G1N0"/>
<feature type="active site" description="Proton acceptor" evidence="1">
    <location>
        <position position="135"/>
    </location>
</feature>
<dbReference type="Pfam" id="PF00132">
    <property type="entry name" value="Hexapep"/>
    <property type="match status" value="1"/>
</dbReference>
<dbReference type="Gene3D" id="3.40.50.20">
    <property type="match status" value="1"/>
</dbReference>
<organism evidence="4 5">
    <name type="scientific">Desulfuribacillus alkaliarsenatis</name>
    <dbReference type="NCBI Taxonomy" id="766136"/>
    <lineage>
        <taxon>Bacteria</taxon>
        <taxon>Bacillati</taxon>
        <taxon>Bacillota</taxon>
        <taxon>Desulfuribacillia</taxon>
        <taxon>Desulfuribacillales</taxon>
        <taxon>Desulfuribacillaceae</taxon>
        <taxon>Desulfuribacillus</taxon>
    </lineage>
</organism>
<feature type="domain" description="PglD N-terminal" evidence="3">
    <location>
        <begin position="3"/>
        <end position="80"/>
    </location>
</feature>
<feature type="binding site" evidence="2">
    <location>
        <position position="144"/>
    </location>
    <ligand>
        <name>acetyl-CoA</name>
        <dbReference type="ChEBI" id="CHEBI:57288"/>
    </ligand>
</feature>
<dbReference type="OrthoDB" id="9794407at2"/>
<gene>
    <name evidence="4" type="ORF">BHF68_07080</name>
</gene>
<dbReference type="InterPro" id="IPR020019">
    <property type="entry name" value="AcTrfase_PglD-like"/>
</dbReference>
<comment type="caution">
    <text evidence="4">The sequence shown here is derived from an EMBL/GenBank/DDBJ whole genome shotgun (WGS) entry which is preliminary data.</text>
</comment>
<sequence length="208" mass="22091">MANLLILGAGGHGKVVAEVAQSMNKWKDIAFLDDDKDLKHVLGYKVIGEINQYDKYYKHYSHAFVAIGNNKLRLELINELIKKGYTVPTLIHSFTSISATSQIGLGTIVMPGAVINADVKIGNGCIINTSSSVDHDCIIEDGVHISPGVHLGGSVYIGNGSWVCIGANVANNIEIGENVKVAAGAVVINNFKDNVLIGGVPAKIIKTL</sequence>
<dbReference type="SUPFAM" id="SSF51161">
    <property type="entry name" value="Trimeric LpxA-like enzymes"/>
    <property type="match status" value="1"/>
</dbReference>
<dbReference type="PANTHER" id="PTHR43300">
    <property type="entry name" value="ACETYLTRANSFERASE"/>
    <property type="match status" value="1"/>
</dbReference>